<feature type="domain" description="PBP" evidence="2">
    <location>
        <begin position="186"/>
        <end position="296"/>
    </location>
</feature>
<dbReference type="PANTHER" id="PTHR30570:SF1">
    <property type="entry name" value="PHOSPHATE-BINDING PROTEIN PSTS"/>
    <property type="match status" value="1"/>
</dbReference>
<feature type="domain" description="PBP" evidence="2">
    <location>
        <begin position="36"/>
        <end position="161"/>
    </location>
</feature>
<dbReference type="EMBL" id="JADIMM010000092">
    <property type="protein sequence ID" value="MBO8458176.1"/>
    <property type="molecule type" value="Genomic_DNA"/>
</dbReference>
<evidence type="ECO:0000256" key="1">
    <source>
        <dbReference type="ARBA" id="ARBA00022729"/>
    </source>
</evidence>
<protein>
    <submittedName>
        <fullName evidence="3">Substrate-binding domain-containing protein</fullName>
    </submittedName>
</protein>
<dbReference type="PANTHER" id="PTHR30570">
    <property type="entry name" value="PERIPLASMIC PHOSPHATE BINDING COMPONENT OF PHOSPHATE ABC TRANSPORTER"/>
    <property type="match status" value="1"/>
</dbReference>
<dbReference type="AlphaFoldDB" id="A0A9D9N2L8"/>
<comment type="caution">
    <text evidence="3">The sequence shown here is derived from an EMBL/GenBank/DDBJ whole genome shotgun (WGS) entry which is preliminary data.</text>
</comment>
<evidence type="ECO:0000259" key="2">
    <source>
        <dbReference type="Pfam" id="PF12849"/>
    </source>
</evidence>
<dbReference type="InterPro" id="IPR024370">
    <property type="entry name" value="PBP_domain"/>
</dbReference>
<evidence type="ECO:0000313" key="3">
    <source>
        <dbReference type="EMBL" id="MBO8458176.1"/>
    </source>
</evidence>
<reference evidence="3" key="2">
    <citation type="journal article" date="2021" name="PeerJ">
        <title>Extensive microbial diversity within the chicken gut microbiome revealed by metagenomics and culture.</title>
        <authorList>
            <person name="Gilroy R."/>
            <person name="Ravi A."/>
            <person name="Getino M."/>
            <person name="Pursley I."/>
            <person name="Horton D.L."/>
            <person name="Alikhan N.F."/>
            <person name="Baker D."/>
            <person name="Gharbi K."/>
            <person name="Hall N."/>
            <person name="Watson M."/>
            <person name="Adriaenssens E.M."/>
            <person name="Foster-Nyarko E."/>
            <person name="Jarju S."/>
            <person name="Secka A."/>
            <person name="Antonio M."/>
            <person name="Oren A."/>
            <person name="Chaudhuri R.R."/>
            <person name="La Ragione R."/>
            <person name="Hildebrand F."/>
            <person name="Pallen M.J."/>
        </authorList>
    </citation>
    <scope>NUCLEOTIDE SEQUENCE</scope>
    <source>
        <strain evidence="3">10532</strain>
    </source>
</reference>
<dbReference type="Proteomes" id="UP000823638">
    <property type="component" value="Unassembled WGS sequence"/>
</dbReference>
<dbReference type="Pfam" id="PF12849">
    <property type="entry name" value="PBP_like_2"/>
    <property type="match status" value="2"/>
</dbReference>
<accession>A0A9D9N2L8</accession>
<dbReference type="InterPro" id="IPR050811">
    <property type="entry name" value="Phosphate_ABC_transporter"/>
</dbReference>
<sequence length="299" mass="32202">MKKQNFFAKSISFSGIALILSMVVLLTGCFGEKGFNPENSITVMSREDGSGTRGAFIELFGIEKKNDAGEKIDYTTQEALITNSTSVMLTNVAGDINAIGYISLGFLNDTVKALKIDGVEPTVAEIEAGNYKTVRPFNFVLKNDKEQSPQVKDFLSYVMSSDGQKIVKENGYIPSSGESYVPGKNISGKIVLAGSSSVTPLAEKLKEAYVLLQPEVIIEIQQNDSTTGVTSAINGICDIGMASRELKQTEIDSGLTPIVMARDGIAVIVNLENPVSDLSVSDIEQIFTGAVSEWKNFVK</sequence>
<dbReference type="SUPFAM" id="SSF53850">
    <property type="entry name" value="Periplasmic binding protein-like II"/>
    <property type="match status" value="2"/>
</dbReference>
<dbReference type="PROSITE" id="PS51257">
    <property type="entry name" value="PROKAR_LIPOPROTEIN"/>
    <property type="match status" value="1"/>
</dbReference>
<organism evidence="3 4">
    <name type="scientific">Candidatus Gallitreponema excrementavium</name>
    <dbReference type="NCBI Taxonomy" id="2840840"/>
    <lineage>
        <taxon>Bacteria</taxon>
        <taxon>Pseudomonadati</taxon>
        <taxon>Spirochaetota</taxon>
        <taxon>Spirochaetia</taxon>
        <taxon>Spirochaetales</taxon>
        <taxon>Candidatus Gallitreponema</taxon>
    </lineage>
</organism>
<reference evidence="3" key="1">
    <citation type="submission" date="2020-10" db="EMBL/GenBank/DDBJ databases">
        <authorList>
            <person name="Gilroy R."/>
        </authorList>
    </citation>
    <scope>NUCLEOTIDE SEQUENCE</scope>
    <source>
        <strain evidence="3">10532</strain>
    </source>
</reference>
<proteinExistence type="predicted"/>
<keyword evidence="1" id="KW-0732">Signal</keyword>
<dbReference type="Gene3D" id="3.40.190.10">
    <property type="entry name" value="Periplasmic binding protein-like II"/>
    <property type="match status" value="4"/>
</dbReference>
<evidence type="ECO:0000313" key="4">
    <source>
        <dbReference type="Proteomes" id="UP000823638"/>
    </source>
</evidence>
<gene>
    <name evidence="3" type="ORF">IAA81_08145</name>
</gene>
<name>A0A9D9N2L8_9SPIR</name>